<gene>
    <name evidence="1" type="ORF">Q6A51_19010</name>
</gene>
<dbReference type="EMBL" id="JAUQOO010000015">
    <property type="protein sequence ID" value="MDO7928882.1"/>
    <property type="molecule type" value="Genomic_DNA"/>
</dbReference>
<dbReference type="Proteomes" id="UP001223016">
    <property type="component" value="Unassembled WGS sequence"/>
</dbReference>
<name>A0ABT9CYK7_9PSED</name>
<sequence>MTQRDFTKPLPVIDGPHRGEWYKSSKDYYSPPVVWDARRVNEQPPSVTYHVRRHTTEGLVWACNDAPDLSDP</sequence>
<dbReference type="RefSeq" id="WP_304575480.1">
    <property type="nucleotide sequence ID" value="NZ_JAUQOO010000015.1"/>
</dbReference>
<protein>
    <submittedName>
        <fullName evidence="1">Uncharacterized protein</fullName>
    </submittedName>
</protein>
<accession>A0ABT9CYK7</accession>
<comment type="caution">
    <text evidence="1">The sequence shown here is derived from an EMBL/GenBank/DDBJ whole genome shotgun (WGS) entry which is preliminary data.</text>
</comment>
<proteinExistence type="predicted"/>
<evidence type="ECO:0000313" key="1">
    <source>
        <dbReference type="EMBL" id="MDO7928882.1"/>
    </source>
</evidence>
<reference evidence="1 2" key="1">
    <citation type="submission" date="2023-07" db="EMBL/GenBank/DDBJ databases">
        <title>Identification of four novel Pseudomonas species associated with bacterial leaf spot of cucurbits.</title>
        <authorList>
            <person name="Fullem K.R."/>
        </authorList>
    </citation>
    <scope>NUCLEOTIDE SEQUENCE [LARGE SCALE GENOMIC DNA]</scope>
    <source>
        <strain evidence="1 2">KFB 138</strain>
    </source>
</reference>
<organism evidence="1 2">
    <name type="scientific">Pseudomonas serbiensis</name>
    <dbReference type="NCBI Taxonomy" id="3064350"/>
    <lineage>
        <taxon>Bacteria</taxon>
        <taxon>Pseudomonadati</taxon>
        <taxon>Pseudomonadota</taxon>
        <taxon>Gammaproteobacteria</taxon>
        <taxon>Pseudomonadales</taxon>
        <taxon>Pseudomonadaceae</taxon>
        <taxon>Pseudomonas</taxon>
    </lineage>
</organism>
<evidence type="ECO:0000313" key="2">
    <source>
        <dbReference type="Proteomes" id="UP001223016"/>
    </source>
</evidence>
<keyword evidence="2" id="KW-1185">Reference proteome</keyword>